<dbReference type="Gene3D" id="3.30.2320.10">
    <property type="entry name" value="hypothetical protein PF0899 domain"/>
    <property type="match status" value="1"/>
</dbReference>
<feature type="coiled-coil region" evidence="3">
    <location>
        <begin position="14"/>
        <end position="59"/>
    </location>
</feature>
<evidence type="ECO:0000313" key="5">
    <source>
        <dbReference type="EMBL" id="DAE32621.1"/>
    </source>
</evidence>
<dbReference type="SUPFAM" id="SSF56563">
    <property type="entry name" value="Major capsid protein gp5"/>
    <property type="match status" value="1"/>
</dbReference>
<evidence type="ECO:0000256" key="3">
    <source>
        <dbReference type="SAM" id="Coils"/>
    </source>
</evidence>
<keyword evidence="3" id="KW-0175">Coiled coil</keyword>
<dbReference type="GO" id="GO:0044423">
    <property type="term" value="C:virion component"/>
    <property type="evidence" value="ECO:0007669"/>
    <property type="project" value="UniProtKB-KW"/>
</dbReference>
<organism evidence="5">
    <name type="scientific">Virus sp. cts3e7</name>
    <dbReference type="NCBI Taxonomy" id="2825802"/>
    <lineage>
        <taxon>Viruses</taxon>
    </lineage>
</organism>
<dbReference type="InterPro" id="IPR054612">
    <property type="entry name" value="Phage_capsid-like_C"/>
</dbReference>
<dbReference type="EMBL" id="BK059126">
    <property type="protein sequence ID" value="DAE32621.1"/>
    <property type="molecule type" value="Genomic_DNA"/>
</dbReference>
<dbReference type="InterPro" id="IPR024455">
    <property type="entry name" value="Phage_capsid"/>
</dbReference>
<protein>
    <submittedName>
        <fullName evidence="5">Major capsid protein</fullName>
    </submittedName>
</protein>
<comment type="subcellular location">
    <subcellularLocation>
        <location evidence="1">Virion</location>
    </subcellularLocation>
</comment>
<dbReference type="Pfam" id="PF05065">
    <property type="entry name" value="Phage_capsid"/>
    <property type="match status" value="1"/>
</dbReference>
<evidence type="ECO:0000256" key="1">
    <source>
        <dbReference type="ARBA" id="ARBA00004328"/>
    </source>
</evidence>
<dbReference type="Gene3D" id="3.30.2400.10">
    <property type="entry name" value="Major capsid protein gp5"/>
    <property type="match status" value="1"/>
</dbReference>
<evidence type="ECO:0000259" key="4">
    <source>
        <dbReference type="Pfam" id="PF05065"/>
    </source>
</evidence>
<accession>A0A8S5RNE9</accession>
<dbReference type="NCBIfam" id="TIGR01554">
    <property type="entry name" value="major_cap_HK97"/>
    <property type="match status" value="1"/>
</dbReference>
<sequence length="385" mass="42372">MNFKKLIEKRNGLVEEMNNLVKVADEETRALNEEETSKFEEIRKEVADIDRTLELAKEERSMMSVSDDEPQAKTDEKAMAMAEERAFANFLRSGETTFADTETRADVNLTKGDNGVVIPSTIAERIIGTVKRIAPIIQNSDFYDVKGDLVFAVEDESTNKTTCAYVGEFQELESTSGKFKSVTLKGNVVGVLTKVSKSLINNAGFDIVNYVVTKVAEAIVVFLENEMINGSAKIQGLLQAKNIVTAGSATAITADDLIELQFKVPQAYRGNGVFIMNPETFKACAKLKNTQGEYLLNKDLTNGYGYTLLGRPVYESDNMPKIATKAKVAIYADLKGYATKISGENSEISVLQERFYTQYAVGVAGYVEVDGKIVDEQRIATLAMA</sequence>
<reference evidence="5" key="1">
    <citation type="journal article" date="2021" name="Proc. Natl. Acad. Sci. U.S.A.">
        <title>A Catalog of Tens of Thousands of Viruses from Human Metagenomes Reveals Hidden Associations with Chronic Diseases.</title>
        <authorList>
            <person name="Tisza M.J."/>
            <person name="Buck C.B."/>
        </authorList>
    </citation>
    <scope>NUCLEOTIDE SEQUENCE</scope>
    <source>
        <strain evidence="5">Cts3e7</strain>
    </source>
</reference>
<evidence type="ECO:0000256" key="2">
    <source>
        <dbReference type="ARBA" id="ARBA00022844"/>
    </source>
</evidence>
<name>A0A8S5RNE9_9VIRU</name>
<proteinExistence type="predicted"/>
<feature type="domain" description="Phage capsid-like C-terminal" evidence="4">
    <location>
        <begin position="115"/>
        <end position="382"/>
    </location>
</feature>
<keyword evidence="2" id="KW-0946">Virion</keyword>